<comment type="similarity">
    <text evidence="1">Belongs to the LytR/CpsA/Psr (LCP) family.</text>
</comment>
<gene>
    <name evidence="5" type="ORF">G5A66_11260</name>
    <name evidence="4" type="ORF">G5A75_11140</name>
</gene>
<dbReference type="RefSeq" id="WP_173815054.1">
    <property type="nucleotide sequence ID" value="NZ_JAAITX010000009.1"/>
</dbReference>
<dbReference type="EMBL" id="JAAIUO010000009">
    <property type="protein sequence ID" value="NSK15398.1"/>
    <property type="molecule type" value="Genomic_DNA"/>
</dbReference>
<feature type="domain" description="Cell envelope-related transcriptional attenuator" evidence="3">
    <location>
        <begin position="88"/>
        <end position="246"/>
    </location>
</feature>
<comment type="caution">
    <text evidence="5">The sequence shown here is derived from an EMBL/GenBank/DDBJ whole genome shotgun (WGS) entry which is preliminary data.</text>
</comment>
<evidence type="ECO:0000313" key="7">
    <source>
        <dbReference type="Proteomes" id="UP000701680"/>
    </source>
</evidence>
<evidence type="ECO:0000259" key="3">
    <source>
        <dbReference type="Pfam" id="PF03816"/>
    </source>
</evidence>
<protein>
    <submittedName>
        <fullName evidence="5">LCP family protein</fullName>
    </submittedName>
</protein>
<keyword evidence="2" id="KW-0812">Transmembrane</keyword>
<dbReference type="Pfam" id="PF03816">
    <property type="entry name" value="LytR_cpsA_psr"/>
    <property type="match status" value="1"/>
</dbReference>
<dbReference type="PANTHER" id="PTHR33392">
    <property type="entry name" value="POLYISOPRENYL-TEICHOIC ACID--PEPTIDOGLYCAN TEICHOIC ACID TRANSFERASE TAGU"/>
    <property type="match status" value="1"/>
</dbReference>
<name>A0A850HP83_9FIRM</name>
<dbReference type="Proteomes" id="UP000701680">
    <property type="component" value="Unassembled WGS sequence"/>
</dbReference>
<evidence type="ECO:0000313" key="4">
    <source>
        <dbReference type="EMBL" id="NSK15398.1"/>
    </source>
</evidence>
<evidence type="ECO:0000313" key="5">
    <source>
        <dbReference type="EMBL" id="NVH59199.1"/>
    </source>
</evidence>
<proteinExistence type="inferred from homology"/>
<dbReference type="NCBIfam" id="TIGR00350">
    <property type="entry name" value="lytR_cpsA_psr"/>
    <property type="match status" value="1"/>
</dbReference>
<keyword evidence="2" id="KW-0472">Membrane</keyword>
<feature type="transmembrane region" description="Helical" evidence="2">
    <location>
        <begin position="9"/>
        <end position="28"/>
    </location>
</feature>
<evidence type="ECO:0000313" key="6">
    <source>
        <dbReference type="Proteomes" id="UP000528555"/>
    </source>
</evidence>
<keyword evidence="6" id="KW-1185">Reference proteome</keyword>
<organism evidence="5 6">
    <name type="scientific">Dorea phocaeensis</name>
    <dbReference type="NCBI Taxonomy" id="2040291"/>
    <lineage>
        <taxon>Bacteria</taxon>
        <taxon>Bacillati</taxon>
        <taxon>Bacillota</taxon>
        <taxon>Clostridia</taxon>
        <taxon>Lachnospirales</taxon>
        <taxon>Lachnospiraceae</taxon>
        <taxon>Dorea</taxon>
    </lineage>
</organism>
<dbReference type="Gene3D" id="3.40.630.190">
    <property type="entry name" value="LCP protein"/>
    <property type="match status" value="1"/>
</dbReference>
<dbReference type="InterPro" id="IPR050922">
    <property type="entry name" value="LytR/CpsA/Psr_CW_biosynth"/>
</dbReference>
<reference evidence="5" key="2">
    <citation type="submission" date="2020-02" db="EMBL/GenBank/DDBJ databases">
        <authorList>
            <person name="Littmann E."/>
            <person name="Sorbara M."/>
        </authorList>
    </citation>
    <scope>NUCLEOTIDE SEQUENCE</scope>
    <source>
        <strain evidence="5">MSK.17.11</strain>
        <strain evidence="4">MSK.17.38</strain>
    </source>
</reference>
<evidence type="ECO:0000256" key="2">
    <source>
        <dbReference type="SAM" id="Phobius"/>
    </source>
</evidence>
<dbReference type="InterPro" id="IPR004474">
    <property type="entry name" value="LytR_CpsA_psr"/>
</dbReference>
<dbReference type="Proteomes" id="UP000528555">
    <property type="component" value="Unassembled WGS sequence"/>
</dbReference>
<dbReference type="AlphaFoldDB" id="A0A850HP83"/>
<evidence type="ECO:0000256" key="1">
    <source>
        <dbReference type="ARBA" id="ARBA00006068"/>
    </source>
</evidence>
<dbReference type="PANTHER" id="PTHR33392:SF6">
    <property type="entry name" value="POLYISOPRENYL-TEICHOIC ACID--PEPTIDOGLYCAN TEICHOIC ACID TRANSFERASE TAGU"/>
    <property type="match status" value="1"/>
</dbReference>
<reference evidence="6 7" key="1">
    <citation type="journal article" date="2020" name="Cell Host Microbe">
        <title>Functional and Genomic Variation between Human-Derived Isolates of Lachnospiraceae Reveals Inter- and Intra-Species Diversity.</title>
        <authorList>
            <person name="Sorbara M.T."/>
            <person name="Littmann E.R."/>
            <person name="Fontana E."/>
            <person name="Moody T.U."/>
            <person name="Kohout C.E."/>
            <person name="Gjonbalaj M."/>
            <person name="Eaton V."/>
            <person name="Seok R."/>
            <person name="Leiner I.M."/>
            <person name="Pamer E.G."/>
        </authorList>
    </citation>
    <scope>NUCLEOTIDE SEQUENCE [LARGE SCALE GENOMIC DNA]</scope>
    <source>
        <strain evidence="5 6">MSK.17.11</strain>
        <strain evidence="4 7">MSK.17.38</strain>
    </source>
</reference>
<dbReference type="EMBL" id="JAAITX010000009">
    <property type="protein sequence ID" value="NVH59199.1"/>
    <property type="molecule type" value="Genomic_DNA"/>
</dbReference>
<keyword evidence="2" id="KW-1133">Transmembrane helix</keyword>
<sequence>MKSSKKRTWITILLILAVCIVGVGIYLAESRGKSEEAVSDAEEIETDTVVYQGKKYRYNSDLELILFMGVDKSESISLQNHAGAGGQTDTLLLAVLDREQEKVQMVSVSRDTMTDVKIYDESGEYLATEHAQIALQYAYGTSAKRSIQMTKEAVSNLLYEVPIRSYVSLNVEGIAPIVDAMGGVTLTIPEDYTMIDLAFTQGNVLTLNGAQAEAYVRYRDQAVTGSNTQRMERQNEFLLALFQQLNHAGLKSQDGFQWIFDSVGDYLETDLTAKEMQRLSEYEFQTEIITLPGEMQAGTEHDEYVIDDERLYDLVLKLFYKPID</sequence>
<accession>A0A850HP83</accession>